<evidence type="ECO:0000313" key="8">
    <source>
        <dbReference type="Proteomes" id="UP000827138"/>
    </source>
</evidence>
<dbReference type="EMBL" id="CP080647">
    <property type="protein sequence ID" value="QYX78972.1"/>
    <property type="molecule type" value="Genomic_DNA"/>
</dbReference>
<dbReference type="SMART" id="SM00564">
    <property type="entry name" value="PQQ"/>
    <property type="match status" value="3"/>
</dbReference>
<evidence type="ECO:0000256" key="1">
    <source>
        <dbReference type="ARBA" id="ARBA00022679"/>
    </source>
</evidence>
<keyword evidence="1" id="KW-0808">Transferase</keyword>
<reference evidence="7 8" key="1">
    <citation type="submission" date="2021-08" db="EMBL/GenBank/DDBJ databases">
        <authorList>
            <person name="Ping M."/>
        </authorList>
    </citation>
    <scope>NUCLEOTIDE SEQUENCE [LARGE SCALE GENOMIC DNA]</scope>
    <source>
        <strain evidence="7 8">MG28</strain>
    </source>
</reference>
<accession>A0ABX8XTN4</accession>
<keyword evidence="3 7" id="KW-0418">Kinase</keyword>
<gene>
    <name evidence="7" type="ORF">K1J60_22780</name>
</gene>
<dbReference type="Gene3D" id="1.10.510.10">
    <property type="entry name" value="Transferase(Phosphotransferase) domain 1"/>
    <property type="match status" value="1"/>
</dbReference>
<keyword evidence="2 5" id="KW-0547">Nucleotide-binding</keyword>
<name>A0ABX8XTN4_9ACTN</name>
<proteinExistence type="predicted"/>
<dbReference type="InterPro" id="IPR011047">
    <property type="entry name" value="Quinoprotein_ADH-like_sf"/>
</dbReference>
<organism evidence="7 8">
    <name type="scientific">Streptomyces akebiae</name>
    <dbReference type="NCBI Taxonomy" id="2865673"/>
    <lineage>
        <taxon>Bacteria</taxon>
        <taxon>Bacillati</taxon>
        <taxon>Actinomycetota</taxon>
        <taxon>Actinomycetes</taxon>
        <taxon>Kitasatosporales</taxon>
        <taxon>Streptomycetaceae</taxon>
        <taxon>Streptomyces</taxon>
    </lineage>
</organism>
<dbReference type="InterPro" id="IPR017441">
    <property type="entry name" value="Protein_kinase_ATP_BS"/>
</dbReference>
<dbReference type="SMART" id="SM00220">
    <property type="entry name" value="S_TKc"/>
    <property type="match status" value="1"/>
</dbReference>
<dbReference type="RefSeq" id="WP_220647804.1">
    <property type="nucleotide sequence ID" value="NZ_CP080647.1"/>
</dbReference>
<protein>
    <submittedName>
        <fullName evidence="7">Serine/threonine-protein kinase</fullName>
    </submittedName>
</protein>
<sequence>MTLLKDDPTWVGRYRLESRLGSGGMGVVYRACSASGQVVALKVIRRQWAESPEFRARFQLEVAAARMVHSKHTVPIIDADPYATDPWMASRYIPGQSLAARVREHGPLDEPELRALAWALAGALGDIHRAGVVHRDLKPGNVLLSERGPLIIDFGVSRAVDGRPLTAAGQIVGTPAFMAPEQFTTPSEAGPAADVFSLGCVLVFAATGRSPFDAGSAYASAHLSRHEKPDLSALPESLHDLVADCLRKPPAERPTPEDLLLALVSSEPKRTTARHAAVHTLRIITTRWLNQRVPAWLMTLTVLASAATGIGTVALWPSTPASSPTTRSAEEGWRPWEARLTGNGGIQRCTAYDEVIYCVTGNGSVARINTFDDGRIAWTSAAPADRYANFTSPRGGTVVLGVARGMVFIVRERARELPDDGQEPLRSRIYALDADTGRTLWTRLLPDIAFPEVPLFQVAQLVRVRQTLYITDPVKNEIVAVNVATRSTRWKRPLRTDEVLAATSDGLYALQTLTKRGQHPKRTAITAIEPATGHTAWTTTKNGILDFAASVPGALYLAERTSNGGGARNTAVIRLDTRTRADVRVPVPGGFRCRFAPSITQGATDHYGVADRDTFYLEGDDGETIAVDTKSKTTRWHGEPETPGTLPVPTLLDNQLLYPTSYGEVIAVDTRTGEPLWQTHPRAAAIKRPWGSLSPVMVVNGRLYAVSARNSVFAVDASPPPPTPDQQA</sequence>
<dbReference type="InterPro" id="IPR002372">
    <property type="entry name" value="PQQ_rpt_dom"/>
</dbReference>
<keyword evidence="4 5" id="KW-0067">ATP-binding</keyword>
<dbReference type="PROSITE" id="PS00108">
    <property type="entry name" value="PROTEIN_KINASE_ST"/>
    <property type="match status" value="1"/>
</dbReference>
<dbReference type="InterPro" id="IPR011009">
    <property type="entry name" value="Kinase-like_dom_sf"/>
</dbReference>
<dbReference type="CDD" id="cd14014">
    <property type="entry name" value="STKc_PknB_like"/>
    <property type="match status" value="1"/>
</dbReference>
<dbReference type="Gene3D" id="2.130.10.10">
    <property type="entry name" value="YVTN repeat-like/Quinoprotein amine dehydrogenase"/>
    <property type="match status" value="2"/>
</dbReference>
<dbReference type="SUPFAM" id="SSF56112">
    <property type="entry name" value="Protein kinase-like (PK-like)"/>
    <property type="match status" value="1"/>
</dbReference>
<dbReference type="PROSITE" id="PS50011">
    <property type="entry name" value="PROTEIN_KINASE_DOM"/>
    <property type="match status" value="1"/>
</dbReference>
<dbReference type="GO" id="GO:0016301">
    <property type="term" value="F:kinase activity"/>
    <property type="evidence" value="ECO:0007669"/>
    <property type="project" value="UniProtKB-KW"/>
</dbReference>
<keyword evidence="8" id="KW-1185">Reference proteome</keyword>
<evidence type="ECO:0000259" key="6">
    <source>
        <dbReference type="PROSITE" id="PS50011"/>
    </source>
</evidence>
<dbReference type="InterPro" id="IPR018391">
    <property type="entry name" value="PQQ_b-propeller_rpt"/>
</dbReference>
<dbReference type="PANTHER" id="PTHR43289:SF34">
    <property type="entry name" value="SERINE_THREONINE-PROTEIN KINASE YBDM-RELATED"/>
    <property type="match status" value="1"/>
</dbReference>
<evidence type="ECO:0000256" key="5">
    <source>
        <dbReference type="PROSITE-ProRule" id="PRU10141"/>
    </source>
</evidence>
<evidence type="ECO:0000256" key="3">
    <source>
        <dbReference type="ARBA" id="ARBA00022777"/>
    </source>
</evidence>
<evidence type="ECO:0000256" key="4">
    <source>
        <dbReference type="ARBA" id="ARBA00022840"/>
    </source>
</evidence>
<feature type="domain" description="Protein kinase" evidence="6">
    <location>
        <begin position="14"/>
        <end position="278"/>
    </location>
</feature>
<dbReference type="PROSITE" id="PS00107">
    <property type="entry name" value="PROTEIN_KINASE_ATP"/>
    <property type="match status" value="1"/>
</dbReference>
<dbReference type="PANTHER" id="PTHR43289">
    <property type="entry name" value="MITOGEN-ACTIVATED PROTEIN KINASE KINASE KINASE 20-RELATED"/>
    <property type="match status" value="1"/>
</dbReference>
<feature type="binding site" evidence="5">
    <location>
        <position position="42"/>
    </location>
    <ligand>
        <name>ATP</name>
        <dbReference type="ChEBI" id="CHEBI:30616"/>
    </ligand>
</feature>
<dbReference type="Pfam" id="PF13360">
    <property type="entry name" value="PQQ_2"/>
    <property type="match status" value="1"/>
</dbReference>
<dbReference type="InterPro" id="IPR008271">
    <property type="entry name" value="Ser/Thr_kinase_AS"/>
</dbReference>
<dbReference type="SUPFAM" id="SSF50998">
    <property type="entry name" value="Quinoprotein alcohol dehydrogenase-like"/>
    <property type="match status" value="2"/>
</dbReference>
<dbReference type="InterPro" id="IPR015943">
    <property type="entry name" value="WD40/YVTN_repeat-like_dom_sf"/>
</dbReference>
<dbReference type="InterPro" id="IPR000719">
    <property type="entry name" value="Prot_kinase_dom"/>
</dbReference>
<dbReference type="Pfam" id="PF00069">
    <property type="entry name" value="Pkinase"/>
    <property type="match status" value="1"/>
</dbReference>
<evidence type="ECO:0000313" key="7">
    <source>
        <dbReference type="EMBL" id="QYX78972.1"/>
    </source>
</evidence>
<evidence type="ECO:0000256" key="2">
    <source>
        <dbReference type="ARBA" id="ARBA00022741"/>
    </source>
</evidence>
<dbReference type="Proteomes" id="UP000827138">
    <property type="component" value="Chromosome"/>
</dbReference>
<dbReference type="Gene3D" id="3.30.200.20">
    <property type="entry name" value="Phosphorylase Kinase, domain 1"/>
    <property type="match status" value="1"/>
</dbReference>